<evidence type="ECO:0000313" key="2">
    <source>
        <dbReference type="EMBL" id="KRX50746.1"/>
    </source>
</evidence>
<evidence type="ECO:0000313" key="3">
    <source>
        <dbReference type="Proteomes" id="UP000055048"/>
    </source>
</evidence>
<name>A0A0V0UHL5_9BILA</name>
<reference evidence="2 3" key="1">
    <citation type="submission" date="2015-01" db="EMBL/GenBank/DDBJ databases">
        <title>Evolution of Trichinella species and genotypes.</title>
        <authorList>
            <person name="Korhonen P.K."/>
            <person name="Edoardo P."/>
            <person name="Giuseppe L.R."/>
            <person name="Gasser R.B."/>
        </authorList>
    </citation>
    <scope>NUCLEOTIDE SEQUENCE [LARGE SCALE GENOMIC DNA]</scope>
    <source>
        <strain evidence="2">ISS417</strain>
    </source>
</reference>
<organism evidence="2 3">
    <name type="scientific">Trichinella murrelli</name>
    <dbReference type="NCBI Taxonomy" id="144512"/>
    <lineage>
        <taxon>Eukaryota</taxon>
        <taxon>Metazoa</taxon>
        <taxon>Ecdysozoa</taxon>
        <taxon>Nematoda</taxon>
        <taxon>Enoplea</taxon>
        <taxon>Dorylaimia</taxon>
        <taxon>Trichinellida</taxon>
        <taxon>Trichinellidae</taxon>
        <taxon>Trichinella</taxon>
    </lineage>
</organism>
<evidence type="ECO:0000256" key="1">
    <source>
        <dbReference type="SAM" id="MobiDB-lite"/>
    </source>
</evidence>
<dbReference type="Proteomes" id="UP000055048">
    <property type="component" value="Unassembled WGS sequence"/>
</dbReference>
<feature type="region of interest" description="Disordered" evidence="1">
    <location>
        <begin position="1"/>
        <end position="57"/>
    </location>
</feature>
<proteinExistence type="predicted"/>
<dbReference type="AlphaFoldDB" id="A0A0V0UHL5"/>
<gene>
    <name evidence="2" type="ORF">T05_7668</name>
</gene>
<dbReference type="EMBL" id="JYDJ01000003">
    <property type="protein sequence ID" value="KRX50746.1"/>
    <property type="molecule type" value="Genomic_DNA"/>
</dbReference>
<accession>A0A0V0UHL5</accession>
<keyword evidence="3" id="KW-1185">Reference proteome</keyword>
<protein>
    <submittedName>
        <fullName evidence="2">Uncharacterized protein</fullName>
    </submittedName>
</protein>
<feature type="compositionally biased region" description="Low complexity" evidence="1">
    <location>
        <begin position="31"/>
        <end position="41"/>
    </location>
</feature>
<comment type="caution">
    <text evidence="2">The sequence shown here is derived from an EMBL/GenBank/DDBJ whole genome shotgun (WGS) entry which is preliminary data.</text>
</comment>
<sequence length="71" mass="7599">MNPEKRGNRAGGSPAEDTLAQRNPPVEDGPSSSSDDCANSSVGVTNEPARKSGSVPRSSFFVDRWRFGFDL</sequence>